<gene>
    <name evidence="1" type="ORF">CGI_10025896</name>
</gene>
<proteinExistence type="predicted"/>
<dbReference type="HOGENOM" id="CLU_2707239_0_0_1"/>
<accession>K1QHQ2</accession>
<dbReference type="AlphaFoldDB" id="K1QHQ2"/>
<name>K1QHQ2_MAGGI</name>
<dbReference type="InParanoid" id="K1QHQ2"/>
<sequence>MPASLLGIQNYHGYWGPQHGGQRTGGLLVPGVLPSIKPNSRATTHPGCFEIYSFNAQEYCSMAEHQEIVPNLH</sequence>
<evidence type="ECO:0000313" key="1">
    <source>
        <dbReference type="EMBL" id="EKC33373.1"/>
    </source>
</evidence>
<organism evidence="1">
    <name type="scientific">Magallana gigas</name>
    <name type="common">Pacific oyster</name>
    <name type="synonym">Crassostrea gigas</name>
    <dbReference type="NCBI Taxonomy" id="29159"/>
    <lineage>
        <taxon>Eukaryota</taxon>
        <taxon>Metazoa</taxon>
        <taxon>Spiralia</taxon>
        <taxon>Lophotrochozoa</taxon>
        <taxon>Mollusca</taxon>
        <taxon>Bivalvia</taxon>
        <taxon>Autobranchia</taxon>
        <taxon>Pteriomorphia</taxon>
        <taxon>Ostreida</taxon>
        <taxon>Ostreoidea</taxon>
        <taxon>Ostreidae</taxon>
        <taxon>Magallana</taxon>
    </lineage>
</organism>
<reference evidence="1" key="1">
    <citation type="journal article" date="2012" name="Nature">
        <title>The oyster genome reveals stress adaptation and complexity of shell formation.</title>
        <authorList>
            <person name="Zhang G."/>
            <person name="Fang X."/>
            <person name="Guo X."/>
            <person name="Li L."/>
            <person name="Luo R."/>
            <person name="Xu F."/>
            <person name="Yang P."/>
            <person name="Zhang L."/>
            <person name="Wang X."/>
            <person name="Qi H."/>
            <person name="Xiong Z."/>
            <person name="Que H."/>
            <person name="Xie Y."/>
            <person name="Holland P.W."/>
            <person name="Paps J."/>
            <person name="Zhu Y."/>
            <person name="Wu F."/>
            <person name="Chen Y."/>
            <person name="Wang J."/>
            <person name="Peng C."/>
            <person name="Meng J."/>
            <person name="Yang L."/>
            <person name="Liu J."/>
            <person name="Wen B."/>
            <person name="Zhang N."/>
            <person name="Huang Z."/>
            <person name="Zhu Q."/>
            <person name="Feng Y."/>
            <person name="Mount A."/>
            <person name="Hedgecock D."/>
            <person name="Xu Z."/>
            <person name="Liu Y."/>
            <person name="Domazet-Loso T."/>
            <person name="Du Y."/>
            <person name="Sun X."/>
            <person name="Zhang S."/>
            <person name="Liu B."/>
            <person name="Cheng P."/>
            <person name="Jiang X."/>
            <person name="Li J."/>
            <person name="Fan D."/>
            <person name="Wang W."/>
            <person name="Fu W."/>
            <person name="Wang T."/>
            <person name="Wang B."/>
            <person name="Zhang J."/>
            <person name="Peng Z."/>
            <person name="Li Y."/>
            <person name="Li N."/>
            <person name="Wang J."/>
            <person name="Chen M."/>
            <person name="He Y."/>
            <person name="Tan F."/>
            <person name="Song X."/>
            <person name="Zheng Q."/>
            <person name="Huang R."/>
            <person name="Yang H."/>
            <person name="Du X."/>
            <person name="Chen L."/>
            <person name="Yang M."/>
            <person name="Gaffney P.M."/>
            <person name="Wang S."/>
            <person name="Luo L."/>
            <person name="She Z."/>
            <person name="Ming Y."/>
            <person name="Huang W."/>
            <person name="Zhang S."/>
            <person name="Huang B."/>
            <person name="Zhang Y."/>
            <person name="Qu T."/>
            <person name="Ni P."/>
            <person name="Miao G."/>
            <person name="Wang J."/>
            <person name="Wang Q."/>
            <person name="Steinberg C.E."/>
            <person name="Wang H."/>
            <person name="Li N."/>
            <person name="Qian L."/>
            <person name="Zhang G."/>
            <person name="Li Y."/>
            <person name="Yang H."/>
            <person name="Liu X."/>
            <person name="Wang J."/>
            <person name="Yin Y."/>
            <person name="Wang J."/>
        </authorList>
    </citation>
    <scope>NUCLEOTIDE SEQUENCE [LARGE SCALE GENOMIC DNA]</scope>
    <source>
        <strain evidence="1">05x7-T-G4-1.051#20</strain>
    </source>
</reference>
<protein>
    <submittedName>
        <fullName evidence="1">Uncharacterized protein</fullName>
    </submittedName>
</protein>
<dbReference type="EMBL" id="JH818914">
    <property type="protein sequence ID" value="EKC33373.1"/>
    <property type="molecule type" value="Genomic_DNA"/>
</dbReference>